<evidence type="ECO:0000313" key="3">
    <source>
        <dbReference type="EMBL" id="WFG38337.1"/>
    </source>
</evidence>
<dbReference type="InterPro" id="IPR003462">
    <property type="entry name" value="ODC_Mu_crystall"/>
</dbReference>
<gene>
    <name evidence="2" type="ORF">GKO46_07505</name>
    <name evidence="3" type="ORF">GKO48_01510</name>
</gene>
<dbReference type="PANTHER" id="PTHR13812:SF19">
    <property type="entry name" value="KETIMINE REDUCTASE MU-CRYSTALLIN"/>
    <property type="match status" value="1"/>
</dbReference>
<dbReference type="EMBL" id="CP046147">
    <property type="protein sequence ID" value="WFG38337.1"/>
    <property type="molecule type" value="Genomic_DNA"/>
</dbReference>
<dbReference type="EMBL" id="WMBE01000002">
    <property type="protein sequence ID" value="MDG0866917.1"/>
    <property type="molecule type" value="Genomic_DNA"/>
</dbReference>
<dbReference type="Gene3D" id="3.40.50.720">
    <property type="entry name" value="NAD(P)-binding Rossmann-like Domain"/>
    <property type="match status" value="1"/>
</dbReference>
<keyword evidence="4" id="KW-1185">Reference proteome</keyword>
<dbReference type="GO" id="GO:0005737">
    <property type="term" value="C:cytoplasm"/>
    <property type="evidence" value="ECO:0007669"/>
    <property type="project" value="TreeGrafter"/>
</dbReference>
<evidence type="ECO:0000313" key="4">
    <source>
        <dbReference type="Proteomes" id="UP001219901"/>
    </source>
</evidence>
<evidence type="ECO:0000313" key="2">
    <source>
        <dbReference type="EMBL" id="MDG0866917.1"/>
    </source>
</evidence>
<organism evidence="3 4">
    <name type="scientific">Candidatus Lucifugimonas marina</name>
    <dbReference type="NCBI Taxonomy" id="3038979"/>
    <lineage>
        <taxon>Bacteria</taxon>
        <taxon>Bacillati</taxon>
        <taxon>Chloroflexota</taxon>
        <taxon>Dehalococcoidia</taxon>
        <taxon>SAR202 cluster</taxon>
        <taxon>Candidatus Lucifugimonadales</taxon>
        <taxon>Candidatus Lucifugimonadaceae</taxon>
        <taxon>Candidatus Lucifugimonas</taxon>
    </lineage>
</organism>
<reference evidence="3" key="2">
    <citation type="journal article" date="2023" name="Nat. Commun.">
        <title>Cultivation of marine bacteria of the SAR202 clade.</title>
        <authorList>
            <person name="Lim Y."/>
            <person name="Seo J.H."/>
            <person name="Giovannoni S.J."/>
            <person name="Kang I."/>
            <person name="Cho J.C."/>
        </authorList>
    </citation>
    <scope>NUCLEOTIDE SEQUENCE</scope>
    <source>
        <strain evidence="3">JH1073</strain>
    </source>
</reference>
<dbReference type="InterPro" id="IPR023401">
    <property type="entry name" value="ODC_N"/>
</dbReference>
<dbReference type="GO" id="GO:0016491">
    <property type="term" value="F:oxidoreductase activity"/>
    <property type="evidence" value="ECO:0007669"/>
    <property type="project" value="UniProtKB-ARBA"/>
</dbReference>
<dbReference type="AlphaFoldDB" id="A0AAJ5ZBJ4"/>
<dbReference type="Gene3D" id="3.30.1780.10">
    <property type="entry name" value="ornithine cyclodeaminase, domain 1"/>
    <property type="match status" value="1"/>
</dbReference>
<evidence type="ECO:0000313" key="5">
    <source>
        <dbReference type="Proteomes" id="UP001321249"/>
    </source>
</evidence>
<name>A0AAJ5ZBJ4_9CHLR</name>
<comment type="similarity">
    <text evidence="1">Belongs to the ornithine cyclodeaminase/mu-crystallin family.</text>
</comment>
<reference evidence="4 5" key="1">
    <citation type="submission" date="2019-11" db="EMBL/GenBank/DDBJ databases">
        <authorList>
            <person name="Cho J.-C."/>
        </authorList>
    </citation>
    <scope>NUCLEOTIDE SEQUENCE [LARGE SCALE GENOMIC DNA]</scope>
    <source>
        <strain evidence="3 4">JH1073</strain>
        <strain evidence="2 5">JH702</strain>
    </source>
</reference>
<protein>
    <submittedName>
        <fullName evidence="3">Ornithine cyclodeaminase family protein</fullName>
    </submittedName>
</protein>
<dbReference type="Pfam" id="PF02423">
    <property type="entry name" value="OCD_Mu_crystall"/>
    <property type="match status" value="1"/>
</dbReference>
<accession>A0AAJ5ZBJ4</accession>
<dbReference type="PANTHER" id="PTHR13812">
    <property type="entry name" value="KETIMINE REDUCTASE MU-CRYSTALLIN"/>
    <property type="match status" value="1"/>
</dbReference>
<dbReference type="RefSeq" id="WP_342824764.1">
    <property type="nucleotide sequence ID" value="NZ_CP046146.1"/>
</dbReference>
<dbReference type="FunFam" id="3.40.50.720:FF:000311">
    <property type="entry name" value="Ornithine cyclodeaminase"/>
    <property type="match status" value="1"/>
</dbReference>
<reference evidence="4" key="3">
    <citation type="submission" date="2023-06" db="EMBL/GenBank/DDBJ databases">
        <title>Pangenomics reveal diversification of enzyme families and niche specialization in globally abundant SAR202 bacteria.</title>
        <authorList>
            <person name="Saw J.H.W."/>
        </authorList>
    </citation>
    <scope>NUCLEOTIDE SEQUENCE [LARGE SCALE GENOMIC DNA]</scope>
    <source>
        <strain evidence="4">JH1073</strain>
    </source>
</reference>
<evidence type="ECO:0000256" key="1">
    <source>
        <dbReference type="ARBA" id="ARBA00008903"/>
    </source>
</evidence>
<dbReference type="GO" id="GO:0019752">
    <property type="term" value="P:carboxylic acid metabolic process"/>
    <property type="evidence" value="ECO:0007669"/>
    <property type="project" value="UniProtKB-ARBA"/>
</dbReference>
<dbReference type="Proteomes" id="UP001321249">
    <property type="component" value="Unassembled WGS sequence"/>
</dbReference>
<dbReference type="InterPro" id="IPR036291">
    <property type="entry name" value="NAD(P)-bd_dom_sf"/>
</dbReference>
<dbReference type="PIRSF" id="PIRSF001439">
    <property type="entry name" value="CryM"/>
    <property type="match status" value="1"/>
</dbReference>
<dbReference type="Proteomes" id="UP001219901">
    <property type="component" value="Chromosome"/>
</dbReference>
<dbReference type="SUPFAM" id="SSF51735">
    <property type="entry name" value="NAD(P)-binding Rossmann-fold domains"/>
    <property type="match status" value="1"/>
</dbReference>
<proteinExistence type="inferred from homology"/>
<sequence>MALLLNRSDVQNLLPMSKAIDTVEAAFGELAAGTAEMPDRTVMTDAAVGGWIAYMPAYLKSGGALGVKAVTVYKENPTKFDLPTTIGTILVQDNKTGVVVAAMDGGLLTGVRTGASGGVATRHLARNDSKVAGVLGTGVMARSQVLALAESADLDTILVYSRSDSDAKQAFAEEFSSITGISVQVAESAEGLVRESDIVTIITSAVEPVVDGSWWKPGTHINAIGSHAVGVRELDSATIVKSKVVCDQVQACLNEAGDIQIPIEEGVYSADKIHGSIGEVINGTLPGRENDEEITLFKSVGLAVQDISCASLVYDQAVAQGVGLEFDFGG</sequence>